<protein>
    <recommendedName>
        <fullName evidence="4">Phosphoribosylglycinamide formyltransferase</fullName>
        <ecNumber evidence="4">2.1.2.2</ecNumber>
    </recommendedName>
    <alternativeName>
        <fullName evidence="4">5'-phosphoribosylglycinamide transformylase</fullName>
    </alternativeName>
    <alternativeName>
        <fullName evidence="4">GAR transformylase</fullName>
        <shortName evidence="4">GART</shortName>
    </alternativeName>
</protein>
<evidence type="ECO:0000256" key="1">
    <source>
        <dbReference type="ARBA" id="ARBA00005054"/>
    </source>
</evidence>
<reference evidence="7 8" key="1">
    <citation type="journal article" date="2020" name="Microorganisms">
        <title>Osmotic Adaptation and Compatible Solute Biosynthesis of Phototrophic Bacteria as Revealed from Genome Analyses.</title>
        <authorList>
            <person name="Imhoff J.F."/>
            <person name="Rahn T."/>
            <person name="Kunzel S."/>
            <person name="Keller A."/>
            <person name="Neulinger S.C."/>
        </authorList>
    </citation>
    <scope>NUCLEOTIDE SEQUENCE [LARGE SCALE GENOMIC DNA]</scope>
    <source>
        <strain evidence="7 8">DSM 15116</strain>
    </source>
</reference>
<feature type="region of interest" description="Disordered" evidence="5">
    <location>
        <begin position="199"/>
        <end position="222"/>
    </location>
</feature>
<comment type="caution">
    <text evidence="7">The sequence shown here is derived from an EMBL/GenBank/DDBJ whole genome shotgun (WGS) entry which is preliminary data.</text>
</comment>
<dbReference type="EMBL" id="NRSH01000004">
    <property type="protein sequence ID" value="MBK1725583.1"/>
    <property type="molecule type" value="Genomic_DNA"/>
</dbReference>
<comment type="similarity">
    <text evidence="4">Belongs to the GART family.</text>
</comment>
<keyword evidence="8" id="KW-1185">Reference proteome</keyword>
<evidence type="ECO:0000313" key="8">
    <source>
        <dbReference type="Proteomes" id="UP000738126"/>
    </source>
</evidence>
<feature type="domain" description="Formyl transferase N-terminal" evidence="6">
    <location>
        <begin position="6"/>
        <end position="185"/>
    </location>
</feature>
<dbReference type="NCBIfam" id="TIGR00639">
    <property type="entry name" value="PurN"/>
    <property type="match status" value="1"/>
</dbReference>
<dbReference type="Proteomes" id="UP000738126">
    <property type="component" value="Unassembled WGS sequence"/>
</dbReference>
<dbReference type="InterPro" id="IPR002376">
    <property type="entry name" value="Formyl_transf_N"/>
</dbReference>
<dbReference type="Gene3D" id="3.40.50.170">
    <property type="entry name" value="Formyl transferase, N-terminal domain"/>
    <property type="match status" value="1"/>
</dbReference>
<name>A0ABS1E1I2_9GAMM</name>
<dbReference type="HAMAP" id="MF_01930">
    <property type="entry name" value="PurN"/>
    <property type="match status" value="1"/>
</dbReference>
<accession>A0ABS1E1I2</accession>
<evidence type="ECO:0000256" key="5">
    <source>
        <dbReference type="SAM" id="MobiDB-lite"/>
    </source>
</evidence>
<evidence type="ECO:0000256" key="4">
    <source>
        <dbReference type="HAMAP-Rule" id="MF_01930"/>
    </source>
</evidence>
<dbReference type="RefSeq" id="WP_200255873.1">
    <property type="nucleotide sequence ID" value="NZ_NRSH01000004.1"/>
</dbReference>
<dbReference type="EC" id="2.1.2.2" evidence="4"/>
<gene>
    <name evidence="4" type="primary">purN</name>
    <name evidence="7" type="ORF">CKO13_00780</name>
</gene>
<comment type="catalytic activity">
    <reaction evidence="4">
        <text>N(1)-(5-phospho-beta-D-ribosyl)glycinamide + (6R)-10-formyltetrahydrofolate = N(2)-formyl-N(1)-(5-phospho-beta-D-ribosyl)glycinamide + (6S)-5,6,7,8-tetrahydrofolate + H(+)</text>
        <dbReference type="Rhea" id="RHEA:15053"/>
        <dbReference type="ChEBI" id="CHEBI:15378"/>
        <dbReference type="ChEBI" id="CHEBI:57453"/>
        <dbReference type="ChEBI" id="CHEBI:143788"/>
        <dbReference type="ChEBI" id="CHEBI:147286"/>
        <dbReference type="ChEBI" id="CHEBI:195366"/>
        <dbReference type="EC" id="2.1.2.2"/>
    </reaction>
</comment>
<feature type="binding site" evidence="4">
    <location>
        <position position="110"/>
    </location>
    <ligand>
        <name>(6R)-10-formyltetrahydrofolate</name>
        <dbReference type="ChEBI" id="CHEBI:195366"/>
    </ligand>
</feature>
<dbReference type="InterPro" id="IPR004607">
    <property type="entry name" value="GART"/>
</dbReference>
<comment type="caution">
    <text evidence="4">Lacks conserved residue(s) required for the propagation of feature annotation.</text>
</comment>
<comment type="pathway">
    <text evidence="1 4">Purine metabolism; IMP biosynthesis via de novo pathway; N(2)-formyl-N(1)-(5-phospho-D-ribosyl)glycinamide from N(1)-(5-phospho-D-ribosyl)glycinamide (10-formyl THF route): step 1/1.</text>
</comment>
<keyword evidence="2 4" id="KW-0808">Transferase</keyword>
<dbReference type="CDD" id="cd08645">
    <property type="entry name" value="FMT_core_GART"/>
    <property type="match status" value="1"/>
</dbReference>
<evidence type="ECO:0000256" key="2">
    <source>
        <dbReference type="ARBA" id="ARBA00022679"/>
    </source>
</evidence>
<sequence>MSGEARIGVLLSGSGSNLQALLDAAAAGRLPARFATVISNRADAYGLQRAEAAGVPTRVIDHRGFAERERFDAAVADALAEAGAEIVVLAGFMRVLTPGFVERFSGRLLNIHPSLLPDFRGLHTHERALAAGVERHGCTVHFVTPALDAGPAIIQGVVPVGSGDTAETLAERVQRQEHRVYPLAVAWLASGRLALTADGPRLDGRPLDEPVRIGPDDPIEGL</sequence>
<evidence type="ECO:0000259" key="6">
    <source>
        <dbReference type="Pfam" id="PF00551"/>
    </source>
</evidence>
<feature type="active site" description="Proton donor" evidence="4">
    <location>
        <position position="112"/>
    </location>
</feature>
<dbReference type="PANTHER" id="PTHR43369:SF2">
    <property type="entry name" value="PHOSPHORIBOSYLGLYCINAMIDE FORMYLTRANSFERASE"/>
    <property type="match status" value="1"/>
</dbReference>
<evidence type="ECO:0000256" key="3">
    <source>
        <dbReference type="ARBA" id="ARBA00022755"/>
    </source>
</evidence>
<dbReference type="InterPro" id="IPR036477">
    <property type="entry name" value="Formyl_transf_N_sf"/>
</dbReference>
<dbReference type="SUPFAM" id="SSF53328">
    <property type="entry name" value="Formyltransferase"/>
    <property type="match status" value="1"/>
</dbReference>
<keyword evidence="3 4" id="KW-0658">Purine biosynthesis</keyword>
<feature type="compositionally biased region" description="Basic and acidic residues" evidence="5">
    <location>
        <begin position="200"/>
        <end position="215"/>
    </location>
</feature>
<feature type="binding site" evidence="4">
    <location>
        <position position="68"/>
    </location>
    <ligand>
        <name>(6R)-10-formyltetrahydrofolate</name>
        <dbReference type="ChEBI" id="CHEBI:195366"/>
    </ligand>
</feature>
<feature type="binding site" evidence="4">
    <location>
        <begin position="15"/>
        <end position="17"/>
    </location>
    <ligand>
        <name>N(1)-(5-phospho-beta-D-ribosyl)glycinamide</name>
        <dbReference type="ChEBI" id="CHEBI:143788"/>
    </ligand>
</feature>
<organism evidence="7 8">
    <name type="scientific">Halorhodospira neutriphila</name>
    <dbReference type="NCBI Taxonomy" id="168379"/>
    <lineage>
        <taxon>Bacteria</taxon>
        <taxon>Pseudomonadati</taxon>
        <taxon>Pseudomonadota</taxon>
        <taxon>Gammaproteobacteria</taxon>
        <taxon>Chromatiales</taxon>
        <taxon>Ectothiorhodospiraceae</taxon>
        <taxon>Halorhodospira</taxon>
    </lineage>
</organism>
<feature type="site" description="Raises pKa of active site His" evidence="4">
    <location>
        <position position="148"/>
    </location>
</feature>
<proteinExistence type="inferred from homology"/>
<dbReference type="PANTHER" id="PTHR43369">
    <property type="entry name" value="PHOSPHORIBOSYLGLYCINAMIDE FORMYLTRANSFERASE"/>
    <property type="match status" value="1"/>
</dbReference>
<dbReference type="Pfam" id="PF00551">
    <property type="entry name" value="Formyl_trans_N"/>
    <property type="match status" value="1"/>
</dbReference>
<comment type="function">
    <text evidence="4">Catalyzes the transfer of a formyl group from 10-formyltetrahydrofolate to 5-phospho-ribosyl-glycinamide (GAR), producing 5-phospho-ribosyl-N-formylglycinamide (FGAR) and tetrahydrofolate.</text>
</comment>
<evidence type="ECO:0000313" key="7">
    <source>
        <dbReference type="EMBL" id="MBK1725583.1"/>
    </source>
</evidence>